<dbReference type="AlphaFoldDB" id="A0AA86VYS7"/>
<feature type="region of interest" description="Disordered" evidence="1">
    <location>
        <begin position="269"/>
        <end position="295"/>
    </location>
</feature>
<feature type="compositionally biased region" description="Low complexity" evidence="1">
    <location>
        <begin position="188"/>
        <end position="200"/>
    </location>
</feature>
<dbReference type="Pfam" id="PF07526">
    <property type="entry name" value="POX"/>
    <property type="match status" value="1"/>
</dbReference>
<dbReference type="Gramene" id="rna-AYBTSS11_LOCUS16543">
    <property type="protein sequence ID" value="CAJ1956223.1"/>
    <property type="gene ID" value="gene-AYBTSS11_LOCUS16543"/>
</dbReference>
<dbReference type="SMART" id="SM00574">
    <property type="entry name" value="POX"/>
    <property type="match status" value="1"/>
</dbReference>
<proteinExistence type="predicted"/>
<dbReference type="InterPro" id="IPR006563">
    <property type="entry name" value="POX_dom"/>
</dbReference>
<dbReference type="Proteomes" id="UP001189624">
    <property type="component" value="Chromosome 5"/>
</dbReference>
<evidence type="ECO:0000259" key="2">
    <source>
        <dbReference type="SMART" id="SM00574"/>
    </source>
</evidence>
<reference evidence="3" key="1">
    <citation type="submission" date="2023-10" db="EMBL/GenBank/DDBJ databases">
        <authorList>
            <person name="Domelevo Entfellner J.-B."/>
        </authorList>
    </citation>
    <scope>NUCLEOTIDE SEQUENCE</scope>
</reference>
<name>A0AA86VYS7_9FABA</name>
<accession>A0AA86VYS7</accession>
<evidence type="ECO:0000313" key="4">
    <source>
        <dbReference type="Proteomes" id="UP001189624"/>
    </source>
</evidence>
<keyword evidence="4" id="KW-1185">Reference proteome</keyword>
<organism evidence="3 4">
    <name type="scientific">Sphenostylis stenocarpa</name>
    <dbReference type="NCBI Taxonomy" id="92480"/>
    <lineage>
        <taxon>Eukaryota</taxon>
        <taxon>Viridiplantae</taxon>
        <taxon>Streptophyta</taxon>
        <taxon>Embryophyta</taxon>
        <taxon>Tracheophyta</taxon>
        <taxon>Spermatophyta</taxon>
        <taxon>Magnoliopsida</taxon>
        <taxon>eudicotyledons</taxon>
        <taxon>Gunneridae</taxon>
        <taxon>Pentapetalae</taxon>
        <taxon>rosids</taxon>
        <taxon>fabids</taxon>
        <taxon>Fabales</taxon>
        <taxon>Fabaceae</taxon>
        <taxon>Papilionoideae</taxon>
        <taxon>50 kb inversion clade</taxon>
        <taxon>NPAAA clade</taxon>
        <taxon>indigoferoid/millettioid clade</taxon>
        <taxon>Phaseoleae</taxon>
        <taxon>Sphenostylis</taxon>
    </lineage>
</organism>
<protein>
    <recommendedName>
        <fullName evidence="2">POX domain-containing protein</fullName>
    </recommendedName>
</protein>
<gene>
    <name evidence="3" type="ORF">AYBTSS11_LOCUS16543</name>
</gene>
<dbReference type="EMBL" id="OY731402">
    <property type="protein sequence ID" value="CAJ1956223.1"/>
    <property type="molecule type" value="Genomic_DNA"/>
</dbReference>
<evidence type="ECO:0000256" key="1">
    <source>
        <dbReference type="SAM" id="MobiDB-lite"/>
    </source>
</evidence>
<feature type="compositionally biased region" description="Gly residues" evidence="1">
    <location>
        <begin position="281"/>
        <end position="291"/>
    </location>
</feature>
<evidence type="ECO:0000313" key="3">
    <source>
        <dbReference type="EMBL" id="CAJ1956223.1"/>
    </source>
</evidence>
<feature type="region of interest" description="Disordered" evidence="1">
    <location>
        <begin position="167"/>
        <end position="200"/>
    </location>
</feature>
<sequence>MEGYKLQLPFHLLHHTYVKLLFTCPDWFENFKRENRIREQKRNMATYFHGNTSEIQSSADGLQTLYLMNPSYVPYADAPHHPTLLVNPNASNALNLASLSHAPPVSPSPNHHQHVIHGFTNILGSGNSDEHTHARQSLFGENIASFHGFSGGPSSVAPRVHYNLWGSGVDQPGTPSSSSGGAGFRRPSQQGLSLSLSSQQTNFRSVSNELEVAGQGHVTGTGNSPTSAASTGVSGVILGSKYLKAAQELLDEVVNVGKGIYKEEKFSEKVKANRESTNSGAGDGSSGGGENSAGKQVVELSTTQRQELQMKKSKLVSMLDEVMILLLLSFGEEAIIKNVTVAERQ</sequence>
<feature type="domain" description="POX" evidence="2">
    <location>
        <begin position="231"/>
        <end position="337"/>
    </location>
</feature>